<proteinExistence type="predicted"/>
<organism evidence="2 3">
    <name type="scientific">Mastacembelus armatus</name>
    <name type="common">zig-zag eel</name>
    <dbReference type="NCBI Taxonomy" id="205130"/>
    <lineage>
        <taxon>Eukaryota</taxon>
        <taxon>Metazoa</taxon>
        <taxon>Chordata</taxon>
        <taxon>Craniata</taxon>
        <taxon>Vertebrata</taxon>
        <taxon>Euteleostomi</taxon>
        <taxon>Actinopterygii</taxon>
        <taxon>Neopterygii</taxon>
        <taxon>Teleostei</taxon>
        <taxon>Neoteleostei</taxon>
        <taxon>Acanthomorphata</taxon>
        <taxon>Anabantaria</taxon>
        <taxon>Synbranchiformes</taxon>
        <taxon>Mastacembelidae</taxon>
        <taxon>Mastacembelus</taxon>
    </lineage>
</organism>
<dbReference type="InParanoid" id="A0A7N8XUL2"/>
<keyword evidence="3" id="KW-1185">Reference proteome</keyword>
<evidence type="ECO:0000313" key="2">
    <source>
        <dbReference type="Ensembl" id="ENSMAMP00000055365.1"/>
    </source>
</evidence>
<dbReference type="AlphaFoldDB" id="A0A7N8XUL2"/>
<dbReference type="GeneTree" id="ENSGT00940000178313"/>
<sequence>MNFLGSLSSSAGLCRPARSPGKVGRSKEPGALSYSNMCFQTEESRDQRRRTKNKKKGGEFLQSTADTDHLSLVRGFSLVRAQSFTK</sequence>
<accession>A0A7N8XUL2</accession>
<feature type="compositionally biased region" description="Polar residues" evidence="1">
    <location>
        <begin position="1"/>
        <end position="11"/>
    </location>
</feature>
<dbReference type="Proteomes" id="UP000261640">
    <property type="component" value="Unplaced"/>
</dbReference>
<evidence type="ECO:0000313" key="3">
    <source>
        <dbReference type="Proteomes" id="UP000261640"/>
    </source>
</evidence>
<reference evidence="2" key="2">
    <citation type="submission" date="2025-09" db="UniProtKB">
        <authorList>
            <consortium name="Ensembl"/>
        </authorList>
    </citation>
    <scope>IDENTIFICATION</scope>
</reference>
<evidence type="ECO:0000256" key="1">
    <source>
        <dbReference type="SAM" id="MobiDB-lite"/>
    </source>
</evidence>
<feature type="region of interest" description="Disordered" evidence="1">
    <location>
        <begin position="1"/>
        <end position="62"/>
    </location>
</feature>
<protein>
    <submittedName>
        <fullName evidence="2">Uncharacterized protein</fullName>
    </submittedName>
</protein>
<dbReference type="Ensembl" id="ENSMAMT00000041334.1">
    <property type="protein sequence ID" value="ENSMAMP00000055365.1"/>
    <property type="gene ID" value="ENSMAMG00000026894.1"/>
</dbReference>
<reference evidence="2" key="1">
    <citation type="submission" date="2025-08" db="UniProtKB">
        <authorList>
            <consortium name="Ensembl"/>
        </authorList>
    </citation>
    <scope>IDENTIFICATION</scope>
</reference>
<name>A0A7N8XUL2_9TELE</name>